<feature type="transmembrane region" description="Helical" evidence="6">
    <location>
        <begin position="12"/>
        <end position="30"/>
    </location>
</feature>
<reference evidence="7 8" key="1">
    <citation type="submission" date="2019-09" db="EMBL/GenBank/DDBJ databases">
        <authorList>
            <person name="Cao W.R."/>
        </authorList>
    </citation>
    <scope>NUCLEOTIDE SEQUENCE [LARGE SCALE GENOMIC DNA]</scope>
    <source>
        <strain evidence="8">a4</strain>
    </source>
</reference>
<feature type="transmembrane region" description="Helical" evidence="6">
    <location>
        <begin position="252"/>
        <end position="270"/>
    </location>
</feature>
<evidence type="ECO:0000256" key="4">
    <source>
        <dbReference type="ARBA" id="ARBA00022989"/>
    </source>
</evidence>
<proteinExistence type="predicted"/>
<evidence type="ECO:0000313" key="8">
    <source>
        <dbReference type="Proteomes" id="UP000467305"/>
    </source>
</evidence>
<evidence type="ECO:0000256" key="3">
    <source>
        <dbReference type="ARBA" id="ARBA00022692"/>
    </source>
</evidence>
<dbReference type="Proteomes" id="UP000467305">
    <property type="component" value="Unassembled WGS sequence"/>
</dbReference>
<feature type="transmembrane region" description="Helical" evidence="6">
    <location>
        <begin position="183"/>
        <end position="203"/>
    </location>
</feature>
<gene>
    <name evidence="7" type="ORF">F7018_14255</name>
</gene>
<dbReference type="AlphaFoldDB" id="A0A7J5AAU4"/>
<comment type="caution">
    <text evidence="7">The sequence shown here is derived from an EMBL/GenBank/DDBJ whole genome shotgun (WGS) entry which is preliminary data.</text>
</comment>
<feature type="transmembrane region" description="Helical" evidence="6">
    <location>
        <begin position="42"/>
        <end position="68"/>
    </location>
</feature>
<keyword evidence="4 6" id="KW-1133">Transmembrane helix</keyword>
<keyword evidence="8" id="KW-1185">Reference proteome</keyword>
<dbReference type="GO" id="GO:0005886">
    <property type="term" value="C:plasma membrane"/>
    <property type="evidence" value="ECO:0007669"/>
    <property type="project" value="UniProtKB-SubCell"/>
</dbReference>
<dbReference type="PANTHER" id="PTHR30250">
    <property type="entry name" value="PST FAMILY PREDICTED COLANIC ACID TRANSPORTER"/>
    <property type="match status" value="1"/>
</dbReference>
<feature type="transmembrane region" description="Helical" evidence="6">
    <location>
        <begin position="304"/>
        <end position="325"/>
    </location>
</feature>
<dbReference type="EMBL" id="WAAU01000028">
    <property type="protein sequence ID" value="KAB1154682.1"/>
    <property type="molecule type" value="Genomic_DNA"/>
</dbReference>
<feature type="transmembrane region" description="Helical" evidence="6">
    <location>
        <begin position="468"/>
        <end position="488"/>
    </location>
</feature>
<dbReference type="Pfam" id="PF01943">
    <property type="entry name" value="Polysacc_synt"/>
    <property type="match status" value="1"/>
</dbReference>
<dbReference type="InterPro" id="IPR002797">
    <property type="entry name" value="Polysacc_synth"/>
</dbReference>
<evidence type="ECO:0000256" key="6">
    <source>
        <dbReference type="SAM" id="Phobius"/>
    </source>
</evidence>
<feature type="transmembrane region" description="Helical" evidence="6">
    <location>
        <begin position="126"/>
        <end position="145"/>
    </location>
</feature>
<feature type="transmembrane region" description="Helical" evidence="6">
    <location>
        <begin position="224"/>
        <end position="246"/>
    </location>
</feature>
<keyword evidence="5 6" id="KW-0472">Membrane</keyword>
<feature type="transmembrane region" description="Helical" evidence="6">
    <location>
        <begin position="366"/>
        <end position="384"/>
    </location>
</feature>
<feature type="transmembrane region" description="Helical" evidence="6">
    <location>
        <begin position="399"/>
        <end position="419"/>
    </location>
</feature>
<keyword evidence="3 6" id="KW-0812">Transmembrane</keyword>
<feature type="transmembrane region" description="Helical" evidence="6">
    <location>
        <begin position="431"/>
        <end position="448"/>
    </location>
</feature>
<dbReference type="InterPro" id="IPR050833">
    <property type="entry name" value="Poly_Biosynth_Transport"/>
</dbReference>
<accession>A0A7J5AAU4</accession>
<evidence type="ECO:0000256" key="1">
    <source>
        <dbReference type="ARBA" id="ARBA00004651"/>
    </source>
</evidence>
<sequence length="501" mass="57292">MGIVFKQSFKNTIIIYLGFLIGGINTIVLYSRFLKDEYYGLAMYVFAASNLLLPIIALGVHYTIIKFFSGYKTKTEKDSFLSSVLFLPLLVALPVGFFWDFFHNQIMDYISKSNVEGNQIVESYTIYIYIIAVACAYFEVFYSWAKVQMQSVFGNLLKELYNRVAIMIMLFAVNFELITKQEFLYYMAIAYILRTFLMMLYAFRLYRPKITFSLPYNFKEVLRYTFYIVLAGSAGAIVLDIDKIMIPGKDGFATAAYYGVALFIGTFIEAPSRAMGQILQPLTSKSINDNNVKETESLYKKSSINLLVIGGLFFVLVNCNVAELFRIMPNKNYGEGGILVVLLISIGKLFLMSLGSNGAIITNSKFYRIVMPIGVGSAFLVFYLNKFFYNYIGMGTEGLALATLLTILFFNIFKLWFVSNKLKMFPYTRKTLQILLVIIAMFFAFYFWNFSVPEFSAFDFPLDPIVNIILKSILIIIVYVFIIIKLSISSQINNLVTRFIK</sequence>
<feature type="transmembrane region" description="Helical" evidence="6">
    <location>
        <begin position="160"/>
        <end position="177"/>
    </location>
</feature>
<protein>
    <submittedName>
        <fullName evidence="7">Oligosaccharide flippase family protein</fullName>
    </submittedName>
</protein>
<feature type="transmembrane region" description="Helical" evidence="6">
    <location>
        <begin position="337"/>
        <end position="354"/>
    </location>
</feature>
<keyword evidence="2" id="KW-1003">Cell membrane</keyword>
<evidence type="ECO:0000256" key="2">
    <source>
        <dbReference type="ARBA" id="ARBA00022475"/>
    </source>
</evidence>
<feature type="transmembrane region" description="Helical" evidence="6">
    <location>
        <begin position="80"/>
        <end position="99"/>
    </location>
</feature>
<dbReference type="PANTHER" id="PTHR30250:SF11">
    <property type="entry name" value="O-ANTIGEN TRANSPORTER-RELATED"/>
    <property type="match status" value="1"/>
</dbReference>
<dbReference type="OrthoDB" id="88014at2"/>
<dbReference type="RefSeq" id="WP_150900764.1">
    <property type="nucleotide sequence ID" value="NZ_WAAU01000028.1"/>
</dbReference>
<name>A0A7J5AAU4_9FLAO</name>
<evidence type="ECO:0000256" key="5">
    <source>
        <dbReference type="ARBA" id="ARBA00023136"/>
    </source>
</evidence>
<evidence type="ECO:0000313" key="7">
    <source>
        <dbReference type="EMBL" id="KAB1154682.1"/>
    </source>
</evidence>
<organism evidence="7 8">
    <name type="scientific">Tenacibaculum aiptasiae</name>
    <dbReference type="NCBI Taxonomy" id="426481"/>
    <lineage>
        <taxon>Bacteria</taxon>
        <taxon>Pseudomonadati</taxon>
        <taxon>Bacteroidota</taxon>
        <taxon>Flavobacteriia</taxon>
        <taxon>Flavobacteriales</taxon>
        <taxon>Flavobacteriaceae</taxon>
        <taxon>Tenacibaculum</taxon>
    </lineage>
</organism>
<comment type="subcellular location">
    <subcellularLocation>
        <location evidence="1">Cell membrane</location>
        <topology evidence="1">Multi-pass membrane protein</topology>
    </subcellularLocation>
</comment>